<feature type="transmembrane region" description="Helical" evidence="8">
    <location>
        <begin position="370"/>
        <end position="392"/>
    </location>
</feature>
<keyword evidence="6 8" id="KW-0472">Membrane</keyword>
<evidence type="ECO:0000256" key="8">
    <source>
        <dbReference type="SAM" id="Phobius"/>
    </source>
</evidence>
<dbReference type="AlphaFoldDB" id="M3VA98"/>
<evidence type="ECO:0000256" key="1">
    <source>
        <dbReference type="ARBA" id="ARBA00004141"/>
    </source>
</evidence>
<feature type="transmembrane region" description="Helical" evidence="8">
    <location>
        <begin position="28"/>
        <end position="45"/>
    </location>
</feature>
<keyword evidence="3 9" id="KW-0808">Transferase</keyword>
<sequence>MTTAATDNSVDSSGGSLKAFVGRYPDSVMGFAGAFAVTIGTYGLADVPRNDATLADLGLAPMTYGHGKTLSGVVFWLGVTLMIWAWVRIGRAPHAMSLRATVTTVLAWAAPLMLAIPVYSRDVYAYLGQAMVLADGFDPYQDGPAHVPGPIVDSMAQIWAPTTSPYSPAFMLLARGVVEVTGQNVFAGVIAFRIVLLPGLLLALWAVPKIAAHFGASRRRGLWLAVLNPMLLIHLVGGPHAELLLMGVLAAGVALVLDGRHILGLLVLGCAGSLKVTAFIAVPFVVWIWIDHLRRERAVSVQDGVGVFAATAAIPLAVFGTFTAILGLGIGWTNGLTFADRIINWFTLPSLVGHVASYVLAPFHVWNLQAILPVTRLIGQVVLAVLLVWFFFRGRGDERSAMKCMCWAMFAVLLLEPSTLPWYYSWVTVLVVAFTLPMWARQTIVGASAFLLIVFQPDDSIVFYKPVETLLALALSVLAAVALRRADPLRLRRGGAFLLGR</sequence>
<evidence type="ECO:0000256" key="2">
    <source>
        <dbReference type="ARBA" id="ARBA00022676"/>
    </source>
</evidence>
<organism evidence="9 10">
    <name type="scientific">Gordonia malaquae NBRC 108250</name>
    <dbReference type="NCBI Taxonomy" id="1223542"/>
    <lineage>
        <taxon>Bacteria</taxon>
        <taxon>Bacillati</taxon>
        <taxon>Actinomycetota</taxon>
        <taxon>Actinomycetes</taxon>
        <taxon>Mycobacteriales</taxon>
        <taxon>Gordoniaceae</taxon>
        <taxon>Gordonia</taxon>
    </lineage>
</organism>
<dbReference type="Pfam" id="PF26314">
    <property type="entry name" value="MptA_B_family"/>
    <property type="match status" value="1"/>
</dbReference>
<dbReference type="GO" id="GO:0016757">
    <property type="term" value="F:glycosyltransferase activity"/>
    <property type="evidence" value="ECO:0007669"/>
    <property type="project" value="UniProtKB-KW"/>
</dbReference>
<evidence type="ECO:0000256" key="3">
    <source>
        <dbReference type="ARBA" id="ARBA00022679"/>
    </source>
</evidence>
<evidence type="ECO:0000256" key="6">
    <source>
        <dbReference type="ARBA" id="ARBA00023136"/>
    </source>
</evidence>
<feature type="transmembrane region" description="Helical" evidence="8">
    <location>
        <begin position="305"/>
        <end position="330"/>
    </location>
</feature>
<keyword evidence="5 8" id="KW-1133">Transmembrane helix</keyword>
<feature type="transmembrane region" description="Helical" evidence="8">
    <location>
        <begin position="65"/>
        <end position="86"/>
    </location>
</feature>
<dbReference type="NCBIfam" id="NF038066">
    <property type="entry name" value="MptB"/>
    <property type="match status" value="1"/>
</dbReference>
<feature type="transmembrane region" description="Helical" evidence="8">
    <location>
        <begin position="462"/>
        <end position="483"/>
    </location>
</feature>
<feature type="transmembrane region" description="Helical" evidence="8">
    <location>
        <begin position="404"/>
        <end position="424"/>
    </location>
</feature>
<evidence type="ECO:0000256" key="4">
    <source>
        <dbReference type="ARBA" id="ARBA00022692"/>
    </source>
</evidence>
<comment type="similarity">
    <text evidence="7">Belongs to the MptA/B family.</text>
</comment>
<proteinExistence type="inferred from homology"/>
<protein>
    <submittedName>
        <fullName evidence="9">Mannosyltransferase MptA</fullName>
    </submittedName>
</protein>
<evidence type="ECO:0000313" key="10">
    <source>
        <dbReference type="Proteomes" id="UP000035009"/>
    </source>
</evidence>
<dbReference type="Proteomes" id="UP000035009">
    <property type="component" value="Unassembled WGS sequence"/>
</dbReference>
<dbReference type="STRING" id="410332.SAMN04488550_2764"/>
<dbReference type="InterPro" id="IPR049829">
    <property type="entry name" value="MptA/B-like"/>
</dbReference>
<evidence type="ECO:0000313" key="9">
    <source>
        <dbReference type="EMBL" id="GAC78643.1"/>
    </source>
</evidence>
<evidence type="ECO:0000256" key="7">
    <source>
        <dbReference type="ARBA" id="ARBA00043987"/>
    </source>
</evidence>
<keyword evidence="4 8" id="KW-0812">Transmembrane</keyword>
<dbReference type="GO" id="GO:0016020">
    <property type="term" value="C:membrane"/>
    <property type="evidence" value="ECO:0007669"/>
    <property type="project" value="UniProtKB-SubCell"/>
</dbReference>
<feature type="transmembrane region" description="Helical" evidence="8">
    <location>
        <begin position="266"/>
        <end position="290"/>
    </location>
</feature>
<keyword evidence="10" id="KW-1185">Reference proteome</keyword>
<gene>
    <name evidence="9" type="primary">mptA</name>
    <name evidence="9" type="ORF">GM1_004_00880</name>
</gene>
<dbReference type="EMBL" id="BAOP01000004">
    <property type="protein sequence ID" value="GAC78643.1"/>
    <property type="molecule type" value="Genomic_DNA"/>
</dbReference>
<accession>M3VA98</accession>
<dbReference type="eggNOG" id="ENOG502Z9GU">
    <property type="taxonomic scope" value="Bacteria"/>
</dbReference>
<reference evidence="9 10" key="1">
    <citation type="submission" date="2013-02" db="EMBL/GenBank/DDBJ databases">
        <title>Whole genome shotgun sequence of Gordonia malaquae NBRC 108250.</title>
        <authorList>
            <person name="Yoshida I."/>
            <person name="Hosoyama A."/>
            <person name="Tsuchikane K."/>
            <person name="Ando Y."/>
            <person name="Baba S."/>
            <person name="Ohji S."/>
            <person name="Hamada M."/>
            <person name="Tamura T."/>
            <person name="Yamazoe A."/>
            <person name="Yamazaki S."/>
            <person name="Fujita N."/>
        </authorList>
    </citation>
    <scope>NUCLEOTIDE SEQUENCE [LARGE SCALE GENOMIC DNA]</scope>
    <source>
        <strain evidence="9 10">NBRC 108250</strain>
    </source>
</reference>
<keyword evidence="2 9" id="KW-0328">Glycosyltransferase</keyword>
<feature type="transmembrane region" description="Helical" evidence="8">
    <location>
        <begin position="342"/>
        <end position="364"/>
    </location>
</feature>
<feature type="transmembrane region" description="Helical" evidence="8">
    <location>
        <begin position="185"/>
        <end position="208"/>
    </location>
</feature>
<comment type="caution">
    <text evidence="9">The sequence shown here is derived from an EMBL/GenBank/DDBJ whole genome shotgun (WGS) entry which is preliminary data.</text>
</comment>
<evidence type="ECO:0000256" key="5">
    <source>
        <dbReference type="ARBA" id="ARBA00022989"/>
    </source>
</evidence>
<name>M3VA98_GORML</name>
<comment type="subcellular location">
    <subcellularLocation>
        <location evidence="1">Membrane</location>
        <topology evidence="1">Multi-pass membrane protein</topology>
    </subcellularLocation>
</comment>
<feature type="transmembrane region" description="Helical" evidence="8">
    <location>
        <begin position="98"/>
        <end position="119"/>
    </location>
</feature>
<dbReference type="RefSeq" id="WP_008376771.1">
    <property type="nucleotide sequence ID" value="NZ_BAOP01000004.1"/>
</dbReference>